<keyword evidence="2" id="KW-0521">NADP</keyword>
<dbReference type="InterPro" id="IPR002347">
    <property type="entry name" value="SDR_fam"/>
</dbReference>
<evidence type="ECO:0000256" key="4">
    <source>
        <dbReference type="RuleBase" id="RU000363"/>
    </source>
</evidence>
<evidence type="ECO:0000256" key="3">
    <source>
        <dbReference type="ARBA" id="ARBA00023002"/>
    </source>
</evidence>
<name>A0A4S8PKU7_9ACTN</name>
<gene>
    <name evidence="5" type="ORF">E9998_03105</name>
</gene>
<reference evidence="5 6" key="1">
    <citation type="journal article" date="2018" name="Int. J. Syst. Evol. Microbiol.">
        <title>Glycomyces paridis sp. nov., isolated from the medicinal plant Paris polyphylla.</title>
        <authorList>
            <person name="Fang X.M."/>
            <person name="Bai J.L."/>
            <person name="Su J."/>
            <person name="Zhao L.L."/>
            <person name="Liu H.Y."/>
            <person name="Ma B.P."/>
            <person name="Zhang Y.Q."/>
            <person name="Yu L.Y."/>
        </authorList>
    </citation>
    <scope>NUCLEOTIDE SEQUENCE [LARGE SCALE GENOMIC DNA]</scope>
    <source>
        <strain evidence="5 6">CPCC 204357</strain>
    </source>
</reference>
<dbReference type="CDD" id="cd05324">
    <property type="entry name" value="carb_red_PTCR-like_SDR_c"/>
    <property type="match status" value="1"/>
</dbReference>
<dbReference type="AlphaFoldDB" id="A0A4S8PKU7"/>
<dbReference type="OrthoDB" id="9781117at2"/>
<dbReference type="Pfam" id="PF00106">
    <property type="entry name" value="adh_short"/>
    <property type="match status" value="1"/>
</dbReference>
<sequence>MTKRTALITGANKGIGLEIARGLGGRGLRVLVGARDAERGEGAAAQLRAEGLDAVFVHLDVTDGSSIAVAAQRIASEFGGLDVLVNNAGVALAEIGDHTSTMTAATARTIFETNVIGVIALTNTLMPLLRDAEAGRIVNVSSEVGSFGFMTDPEQPFSGMEVGAYGASKSALNMMTVSYAVELKGTSVKVNAMTPGYTKTDLNHNTGWRSPQESAKVAVDLALIGEDGPSGGFFQEGLEYHADTVVPW</sequence>
<dbReference type="EMBL" id="STGX01000002">
    <property type="protein sequence ID" value="THV31370.1"/>
    <property type="molecule type" value="Genomic_DNA"/>
</dbReference>
<comment type="similarity">
    <text evidence="1 4">Belongs to the short-chain dehydrogenases/reductases (SDR) family.</text>
</comment>
<evidence type="ECO:0000313" key="6">
    <source>
        <dbReference type="Proteomes" id="UP000305792"/>
    </source>
</evidence>
<proteinExistence type="inferred from homology"/>
<comment type="caution">
    <text evidence="5">The sequence shown here is derived from an EMBL/GenBank/DDBJ whole genome shotgun (WGS) entry which is preliminary data.</text>
</comment>
<evidence type="ECO:0000256" key="1">
    <source>
        <dbReference type="ARBA" id="ARBA00006484"/>
    </source>
</evidence>
<dbReference type="InterPro" id="IPR045313">
    <property type="entry name" value="CBR1-like"/>
</dbReference>
<accession>A0A4S8PKU7</accession>
<protein>
    <submittedName>
        <fullName evidence="5">SDR family oxidoreductase</fullName>
    </submittedName>
</protein>
<dbReference type="PRINTS" id="PR00080">
    <property type="entry name" value="SDRFAMILY"/>
</dbReference>
<keyword evidence="3" id="KW-0560">Oxidoreductase</keyword>
<dbReference type="PROSITE" id="PS00061">
    <property type="entry name" value="ADH_SHORT"/>
    <property type="match status" value="1"/>
</dbReference>
<dbReference type="InterPro" id="IPR036291">
    <property type="entry name" value="NAD(P)-bd_dom_sf"/>
</dbReference>
<dbReference type="SUPFAM" id="SSF51735">
    <property type="entry name" value="NAD(P)-binding Rossmann-fold domains"/>
    <property type="match status" value="1"/>
</dbReference>
<organism evidence="5 6">
    <name type="scientific">Glycomyces paridis</name>
    <dbReference type="NCBI Taxonomy" id="2126555"/>
    <lineage>
        <taxon>Bacteria</taxon>
        <taxon>Bacillati</taxon>
        <taxon>Actinomycetota</taxon>
        <taxon>Actinomycetes</taxon>
        <taxon>Glycomycetales</taxon>
        <taxon>Glycomycetaceae</taxon>
        <taxon>Glycomyces</taxon>
    </lineage>
</organism>
<dbReference type="Proteomes" id="UP000305792">
    <property type="component" value="Unassembled WGS sequence"/>
</dbReference>
<dbReference type="Gene3D" id="3.40.50.720">
    <property type="entry name" value="NAD(P)-binding Rossmann-like Domain"/>
    <property type="match status" value="1"/>
</dbReference>
<evidence type="ECO:0000256" key="2">
    <source>
        <dbReference type="ARBA" id="ARBA00022857"/>
    </source>
</evidence>
<dbReference type="GO" id="GO:0016616">
    <property type="term" value="F:oxidoreductase activity, acting on the CH-OH group of donors, NAD or NADP as acceptor"/>
    <property type="evidence" value="ECO:0007669"/>
    <property type="project" value="InterPro"/>
</dbReference>
<dbReference type="PRINTS" id="PR00081">
    <property type="entry name" value="GDHRDH"/>
</dbReference>
<dbReference type="InterPro" id="IPR020904">
    <property type="entry name" value="Sc_DH/Rdtase_CS"/>
</dbReference>
<dbReference type="PANTHER" id="PTHR43490:SF99">
    <property type="entry name" value="SHORT-CHAIN DEHYDROGENASE_REDUCTASE"/>
    <property type="match status" value="1"/>
</dbReference>
<keyword evidence="6" id="KW-1185">Reference proteome</keyword>
<dbReference type="RefSeq" id="WP_136528243.1">
    <property type="nucleotide sequence ID" value="NZ_STGX01000002.1"/>
</dbReference>
<evidence type="ECO:0000313" key="5">
    <source>
        <dbReference type="EMBL" id="THV31370.1"/>
    </source>
</evidence>
<dbReference type="PANTHER" id="PTHR43490">
    <property type="entry name" value="(+)-NEOMENTHOL DEHYDROGENASE"/>
    <property type="match status" value="1"/>
</dbReference>